<protein>
    <submittedName>
        <fullName evidence="2">Flagellar hook-associated protein FlgL</fullName>
    </submittedName>
</protein>
<evidence type="ECO:0000259" key="1">
    <source>
        <dbReference type="Pfam" id="PF00669"/>
    </source>
</evidence>
<dbReference type="RefSeq" id="WP_163179715.1">
    <property type="nucleotide sequence ID" value="NZ_JAAIWM010000003.1"/>
</dbReference>
<gene>
    <name evidence="2" type="primary">flgL</name>
    <name evidence="2" type="ORF">G4D63_11045</name>
</gene>
<dbReference type="Gene3D" id="1.20.1330.10">
    <property type="entry name" value="f41 fragment of flagellin, N-terminal domain"/>
    <property type="match status" value="1"/>
</dbReference>
<dbReference type="PANTHER" id="PTHR42792:SF1">
    <property type="entry name" value="FLAGELLAR HOOK-ASSOCIATED PROTEIN 3"/>
    <property type="match status" value="1"/>
</dbReference>
<keyword evidence="2" id="KW-0282">Flagellum</keyword>
<keyword evidence="2" id="KW-0966">Cell projection</keyword>
<dbReference type="InterPro" id="IPR001492">
    <property type="entry name" value="Flagellin"/>
</dbReference>
<dbReference type="EMBL" id="JAAIWM010000003">
    <property type="protein sequence ID" value="NEY72261.1"/>
    <property type="molecule type" value="Genomic_DNA"/>
</dbReference>
<keyword evidence="2" id="KW-0969">Cilium</keyword>
<dbReference type="NCBIfam" id="TIGR02550">
    <property type="entry name" value="flagell_flgL"/>
    <property type="match status" value="1"/>
</dbReference>
<dbReference type="InterPro" id="IPR001029">
    <property type="entry name" value="Flagellin_N"/>
</dbReference>
<dbReference type="GO" id="GO:0009424">
    <property type="term" value="C:bacterial-type flagellum hook"/>
    <property type="evidence" value="ECO:0007669"/>
    <property type="project" value="InterPro"/>
</dbReference>
<feature type="domain" description="Flagellin N-terminal" evidence="1">
    <location>
        <begin position="7"/>
        <end position="140"/>
    </location>
</feature>
<evidence type="ECO:0000313" key="2">
    <source>
        <dbReference type="EMBL" id="NEY72261.1"/>
    </source>
</evidence>
<sequence length="303" mass="32947">MRITQGILTNSMLRNLNKSYNRLDVIQNQLATGKKITKPSDDPVVAMRGISYRGDLNNIEQYQRNIAEVNNFLDSTDVALDQATSAIQRIRELTVNASNGVYTPDERKSIAAEIKQLREQLIDVGNSKMAGKYIFNGTSTTTPPLDKNNPTNPGVNINPNSISIEVFDGVQIPVNANAKGLFGDNSATGGTNLFGDISALIDDLTGAVGAPGNAIDSYLSRLDANINNIISTRADVGARQNRVELMEERLSSQEVFSSRILSDNEDANIEKVITDLTTQESVHRAALGVGARIIQPSLLDFLR</sequence>
<evidence type="ECO:0000313" key="3">
    <source>
        <dbReference type="Proteomes" id="UP000481043"/>
    </source>
</evidence>
<dbReference type="SUPFAM" id="SSF64518">
    <property type="entry name" value="Phase 1 flagellin"/>
    <property type="match status" value="1"/>
</dbReference>
<dbReference type="Pfam" id="PF00669">
    <property type="entry name" value="Flagellin_N"/>
    <property type="match status" value="1"/>
</dbReference>
<proteinExistence type="predicted"/>
<dbReference type="InterPro" id="IPR013384">
    <property type="entry name" value="Flagell_FlgL"/>
</dbReference>
<accession>A0A6M0Q7D6</accession>
<reference evidence="2 3" key="1">
    <citation type="submission" date="2020-02" db="EMBL/GenBank/DDBJ databases">
        <title>Bacillus aquiflavi sp. nov., isolated from yellow water of strong flavor Chinese baijiu in Yibin region of China.</title>
        <authorList>
            <person name="Xie J."/>
        </authorList>
    </citation>
    <scope>NUCLEOTIDE SEQUENCE [LARGE SCALE GENOMIC DNA]</scope>
    <source>
        <strain evidence="2 3">SA4</strain>
    </source>
</reference>
<dbReference type="PANTHER" id="PTHR42792">
    <property type="entry name" value="FLAGELLIN"/>
    <property type="match status" value="1"/>
</dbReference>
<dbReference type="AlphaFoldDB" id="A0A6M0Q7D6"/>
<dbReference type="Proteomes" id="UP000481043">
    <property type="component" value="Unassembled WGS sequence"/>
</dbReference>
<dbReference type="GO" id="GO:0071973">
    <property type="term" value="P:bacterial-type flagellum-dependent cell motility"/>
    <property type="evidence" value="ECO:0007669"/>
    <property type="project" value="InterPro"/>
</dbReference>
<keyword evidence="3" id="KW-1185">Reference proteome</keyword>
<organism evidence="2 3">
    <name type="scientific">Bacillus mesophilus</name>
    <dbReference type="NCBI Taxonomy" id="1808955"/>
    <lineage>
        <taxon>Bacteria</taxon>
        <taxon>Bacillati</taxon>
        <taxon>Bacillota</taxon>
        <taxon>Bacilli</taxon>
        <taxon>Bacillales</taxon>
        <taxon>Bacillaceae</taxon>
        <taxon>Bacillus</taxon>
    </lineage>
</organism>
<comment type="caution">
    <text evidence="2">The sequence shown here is derived from an EMBL/GenBank/DDBJ whole genome shotgun (WGS) entry which is preliminary data.</text>
</comment>
<dbReference type="GO" id="GO:0005198">
    <property type="term" value="F:structural molecule activity"/>
    <property type="evidence" value="ECO:0007669"/>
    <property type="project" value="InterPro"/>
</dbReference>
<name>A0A6M0Q7D6_9BACI</name>